<dbReference type="CDD" id="cd20519">
    <property type="entry name" value="CYCLIN_CCNE_rpt1"/>
    <property type="match status" value="1"/>
</dbReference>
<accession>H2YUV0</accession>
<reference evidence="9" key="1">
    <citation type="submission" date="2003-08" db="EMBL/GenBank/DDBJ databases">
        <authorList>
            <person name="Birren B."/>
            <person name="Nusbaum C."/>
            <person name="Abebe A."/>
            <person name="Abouelleil A."/>
            <person name="Adekoya E."/>
            <person name="Ait-zahra M."/>
            <person name="Allen N."/>
            <person name="Allen T."/>
            <person name="An P."/>
            <person name="Anderson M."/>
            <person name="Anderson S."/>
            <person name="Arachchi H."/>
            <person name="Armbruster J."/>
            <person name="Bachantsang P."/>
            <person name="Baldwin J."/>
            <person name="Barry A."/>
            <person name="Bayul T."/>
            <person name="Blitshsteyn B."/>
            <person name="Bloom T."/>
            <person name="Blye J."/>
            <person name="Boguslavskiy L."/>
            <person name="Borowsky M."/>
            <person name="Boukhgalter B."/>
            <person name="Brunache A."/>
            <person name="Butler J."/>
            <person name="Calixte N."/>
            <person name="Calvo S."/>
            <person name="Camarata J."/>
            <person name="Campo K."/>
            <person name="Chang J."/>
            <person name="Cheshatsang Y."/>
            <person name="Citroen M."/>
            <person name="Collymore A."/>
            <person name="Considine T."/>
            <person name="Cook A."/>
            <person name="Cooke P."/>
            <person name="Corum B."/>
            <person name="Cuomo C."/>
            <person name="David R."/>
            <person name="Dawoe T."/>
            <person name="Degray S."/>
            <person name="Dodge S."/>
            <person name="Dooley K."/>
            <person name="Dorje P."/>
            <person name="Dorjee K."/>
            <person name="Dorris L."/>
            <person name="Duffey N."/>
            <person name="Dupes A."/>
            <person name="Elkins T."/>
            <person name="Engels R."/>
            <person name="Erickson J."/>
            <person name="Farina A."/>
            <person name="Faro S."/>
            <person name="Ferreira P."/>
            <person name="Fischer H."/>
            <person name="Fitzgerald M."/>
            <person name="Foley K."/>
            <person name="Gage D."/>
            <person name="Galagan J."/>
            <person name="Gearin G."/>
            <person name="Gnerre S."/>
            <person name="Gnirke A."/>
            <person name="Goyette A."/>
            <person name="Graham J."/>
            <person name="Grandbois E."/>
            <person name="Gyaltsen K."/>
            <person name="Hafez N."/>
            <person name="Hagopian D."/>
            <person name="Hagos B."/>
            <person name="Hall J."/>
            <person name="Hatcher B."/>
            <person name="Heller A."/>
            <person name="Higgins H."/>
            <person name="Honan T."/>
            <person name="Horn A."/>
            <person name="Houde N."/>
            <person name="Hughes L."/>
            <person name="Hulme W."/>
            <person name="Husby E."/>
            <person name="Iliev I."/>
            <person name="Jaffe D."/>
            <person name="Jones C."/>
            <person name="Kamal M."/>
            <person name="Kamat A."/>
            <person name="Kamvysselis M."/>
            <person name="Karlsson E."/>
            <person name="Kells C."/>
            <person name="Kieu A."/>
            <person name="Kisner P."/>
            <person name="Kodira C."/>
            <person name="Kulbokas E."/>
            <person name="Labutti K."/>
            <person name="Lama D."/>
            <person name="Landers T."/>
            <person name="Leger J."/>
            <person name="Levine S."/>
            <person name="Lewis D."/>
            <person name="Lewis T."/>
            <person name="Lindblad-toh K."/>
            <person name="Liu X."/>
            <person name="Lokyitsang T."/>
            <person name="Lokyitsang Y."/>
            <person name="Lucien O."/>
            <person name="Lui A."/>
            <person name="Ma L.J."/>
            <person name="Mabbitt R."/>
            <person name="Macdonald J."/>
            <person name="Maclean C."/>
            <person name="Major J."/>
            <person name="Manning J."/>
            <person name="Marabella R."/>
            <person name="Maru K."/>
            <person name="Matthews C."/>
            <person name="Mauceli E."/>
            <person name="Mccarthy M."/>
            <person name="Mcdonough S."/>
            <person name="Mcghee T."/>
            <person name="Meldrim J."/>
            <person name="Meneus L."/>
            <person name="Mesirov J."/>
            <person name="Mihalev A."/>
            <person name="Mihova T."/>
            <person name="Mikkelsen T."/>
            <person name="Mlenga V."/>
            <person name="Moru K."/>
            <person name="Mozes J."/>
            <person name="Mulrain L."/>
            <person name="Munson G."/>
            <person name="Naylor J."/>
            <person name="Newes C."/>
            <person name="Nguyen C."/>
            <person name="Nguyen N."/>
            <person name="Nguyen T."/>
            <person name="Nicol R."/>
            <person name="Nielsen C."/>
            <person name="Nizzari M."/>
            <person name="Norbu C."/>
            <person name="Norbu N."/>
            <person name="O'donnell P."/>
            <person name="Okoawo O."/>
            <person name="O'leary S."/>
            <person name="Omotosho B."/>
            <person name="O'neill K."/>
            <person name="Osman S."/>
            <person name="Parker S."/>
            <person name="Perrin D."/>
            <person name="Phunkhang P."/>
            <person name="Piqani B."/>
            <person name="Purcell S."/>
            <person name="Rachupka T."/>
            <person name="Ramasamy U."/>
            <person name="Rameau R."/>
            <person name="Ray V."/>
            <person name="Raymond C."/>
            <person name="Retta R."/>
            <person name="Richardson S."/>
            <person name="Rise C."/>
            <person name="Rodriguez J."/>
            <person name="Rogers J."/>
            <person name="Rogov P."/>
            <person name="Rutman M."/>
            <person name="Schupbach R."/>
            <person name="Seaman C."/>
            <person name="Settipalli S."/>
            <person name="Sharpe T."/>
            <person name="Sheridan J."/>
            <person name="Sherpa N."/>
            <person name="Shi J."/>
            <person name="Smirnov S."/>
            <person name="Smith C."/>
            <person name="Sougnez C."/>
            <person name="Spencer B."/>
            <person name="Stalker J."/>
            <person name="Stange-thomann N."/>
            <person name="Stavropoulos S."/>
            <person name="Stetson K."/>
            <person name="Stone C."/>
            <person name="Stone S."/>
            <person name="Stubbs M."/>
            <person name="Talamas J."/>
            <person name="Tchuinga P."/>
            <person name="Tenzing P."/>
            <person name="Tesfaye S."/>
            <person name="Theodore J."/>
            <person name="Thoulutsang Y."/>
            <person name="Topham K."/>
            <person name="Towey S."/>
            <person name="Tsamla T."/>
            <person name="Tsomo N."/>
            <person name="Vallee D."/>
            <person name="Vassiliev H."/>
            <person name="Venkataraman V."/>
            <person name="Vinson J."/>
            <person name="Vo A."/>
            <person name="Wade C."/>
            <person name="Wang S."/>
            <person name="Wangchuk T."/>
            <person name="Wangdi T."/>
            <person name="Whittaker C."/>
            <person name="Wilkinson J."/>
            <person name="Wu Y."/>
            <person name="Wyman D."/>
            <person name="Yadav S."/>
            <person name="Yang S."/>
            <person name="Yang X."/>
            <person name="Yeager S."/>
            <person name="Yee E."/>
            <person name="Young G."/>
            <person name="Zainoun J."/>
            <person name="Zembeck L."/>
            <person name="Zimmer A."/>
            <person name="Zody M."/>
            <person name="Lander E."/>
        </authorList>
    </citation>
    <scope>NUCLEOTIDE SEQUENCE [LARGE SCALE GENOMIC DNA]</scope>
</reference>
<evidence type="ECO:0000313" key="9">
    <source>
        <dbReference type="Proteomes" id="UP000007875"/>
    </source>
</evidence>
<protein>
    <recommendedName>
        <fullName evidence="7">Cyclin-like domain-containing protein</fullName>
    </recommendedName>
</protein>
<dbReference type="FunFam" id="1.10.472.10:FF:000001">
    <property type="entry name" value="G2/mitotic-specific cyclin"/>
    <property type="match status" value="1"/>
</dbReference>
<name>H2YUV0_CIOSA</name>
<feature type="region of interest" description="Disordered" evidence="6">
    <location>
        <begin position="1"/>
        <end position="56"/>
    </location>
</feature>
<evidence type="ECO:0000259" key="7">
    <source>
        <dbReference type="SMART" id="SM00385"/>
    </source>
</evidence>
<dbReference type="GeneTree" id="ENSGT00940000169122"/>
<evidence type="ECO:0000256" key="4">
    <source>
        <dbReference type="ARBA" id="ARBA00023306"/>
    </source>
</evidence>
<dbReference type="InterPro" id="IPR036915">
    <property type="entry name" value="Cyclin-like_sf"/>
</dbReference>
<evidence type="ECO:0000256" key="2">
    <source>
        <dbReference type="ARBA" id="ARBA00022618"/>
    </source>
</evidence>
<keyword evidence="2" id="KW-0132">Cell division</keyword>
<keyword evidence="3 5" id="KW-0195">Cyclin</keyword>
<keyword evidence="9" id="KW-1185">Reference proteome</keyword>
<dbReference type="SUPFAM" id="SSF47954">
    <property type="entry name" value="Cyclin-like"/>
    <property type="match status" value="1"/>
</dbReference>
<comment type="similarity">
    <text evidence="1">Belongs to the cyclin family. Cyclin AB subfamily.</text>
</comment>
<dbReference type="PANTHER" id="PTHR10177">
    <property type="entry name" value="CYCLINS"/>
    <property type="match status" value="1"/>
</dbReference>
<evidence type="ECO:0000256" key="6">
    <source>
        <dbReference type="SAM" id="MobiDB-lite"/>
    </source>
</evidence>
<dbReference type="Ensembl" id="ENSCSAVT00000009224.1">
    <property type="protein sequence ID" value="ENSCSAVP00000009110.1"/>
    <property type="gene ID" value="ENSCSAVG00000005373.1"/>
</dbReference>
<reference evidence="8" key="3">
    <citation type="submission" date="2025-09" db="UniProtKB">
        <authorList>
            <consortium name="Ensembl"/>
        </authorList>
    </citation>
    <scope>IDENTIFICATION</scope>
</reference>
<feature type="region of interest" description="Disordered" evidence="6">
    <location>
        <begin position="92"/>
        <end position="122"/>
    </location>
</feature>
<proteinExistence type="inferred from homology"/>
<feature type="compositionally biased region" description="Polar residues" evidence="6">
    <location>
        <begin position="1"/>
        <end position="18"/>
    </location>
</feature>
<dbReference type="HOGENOM" id="CLU_816258_0_0_1"/>
<reference evidence="8" key="2">
    <citation type="submission" date="2025-08" db="UniProtKB">
        <authorList>
            <consortium name="Ensembl"/>
        </authorList>
    </citation>
    <scope>IDENTIFICATION</scope>
</reference>
<evidence type="ECO:0000256" key="3">
    <source>
        <dbReference type="ARBA" id="ARBA00023127"/>
    </source>
</evidence>
<evidence type="ECO:0000313" key="8">
    <source>
        <dbReference type="Ensembl" id="ENSCSAVP00000009110.1"/>
    </source>
</evidence>
<evidence type="ECO:0000256" key="1">
    <source>
        <dbReference type="ARBA" id="ARBA00006955"/>
    </source>
</evidence>
<organism evidence="8 9">
    <name type="scientific">Ciona savignyi</name>
    <name type="common">Pacific transparent sea squirt</name>
    <dbReference type="NCBI Taxonomy" id="51511"/>
    <lineage>
        <taxon>Eukaryota</taxon>
        <taxon>Metazoa</taxon>
        <taxon>Chordata</taxon>
        <taxon>Tunicata</taxon>
        <taxon>Ascidiacea</taxon>
        <taxon>Phlebobranchia</taxon>
        <taxon>Cionidae</taxon>
        <taxon>Ciona</taxon>
    </lineage>
</organism>
<dbReference type="InterPro" id="IPR013763">
    <property type="entry name" value="Cyclin-like_dom"/>
</dbReference>
<keyword evidence="4" id="KW-0131">Cell cycle</keyword>
<dbReference type="SMART" id="SM00385">
    <property type="entry name" value="CYCLIN"/>
    <property type="match status" value="1"/>
</dbReference>
<dbReference type="PROSITE" id="PS00292">
    <property type="entry name" value="CYCLINS"/>
    <property type="match status" value="1"/>
</dbReference>
<dbReference type="InterPro" id="IPR048258">
    <property type="entry name" value="Cyclins_cyclin-box"/>
</dbReference>
<dbReference type="InterPro" id="IPR006671">
    <property type="entry name" value="Cyclin_N"/>
</dbReference>
<feature type="domain" description="Cyclin-like" evidence="7">
    <location>
        <begin position="196"/>
        <end position="281"/>
    </location>
</feature>
<dbReference type="InterPro" id="IPR039361">
    <property type="entry name" value="Cyclin"/>
</dbReference>
<sequence>MLKSISQTATIKSTKTPKTSNVLTSSNSITSSTTSRNRKRAREDSTEKQQTIVTSQKKTEVTKKRCVMDTRVENRRQEFYKKTDFKTINTQMFPTPQKEGEGENRDPMIITSPEKPRGKRGNPLQEINYGPSHYQFRNIFTSVPVQRASPLPVLSWADSDELWKSMVNKESVYHRNSNYMDRHVDLQPRMRSILIDWIMEVCEVYSLHRETFYLAVDYIDRYLNKTTDIHKTRLQLVGVTALFIAAKLEEIYPPKLADFAYVTDGACTDDEILSQELIMLTALGVVVIADHGGIMAQRVPTNSARSLRVDTQSILILPTPVSTRDLRPYFTAIGSLHVGH</sequence>
<dbReference type="Proteomes" id="UP000007875">
    <property type="component" value="Unassembled WGS sequence"/>
</dbReference>
<feature type="compositionally biased region" description="Low complexity" evidence="6">
    <location>
        <begin position="19"/>
        <end position="35"/>
    </location>
</feature>
<evidence type="ECO:0000256" key="5">
    <source>
        <dbReference type="RuleBase" id="RU000383"/>
    </source>
</evidence>
<dbReference type="AlphaFoldDB" id="H2YUV0"/>
<dbReference type="Pfam" id="PF00134">
    <property type="entry name" value="Cyclin_N"/>
    <property type="match status" value="1"/>
</dbReference>
<dbReference type="GO" id="GO:0051301">
    <property type="term" value="P:cell division"/>
    <property type="evidence" value="ECO:0007669"/>
    <property type="project" value="UniProtKB-KW"/>
</dbReference>
<dbReference type="Gene3D" id="1.10.472.10">
    <property type="entry name" value="Cyclin-like"/>
    <property type="match status" value="1"/>
</dbReference>